<feature type="compositionally biased region" description="Low complexity" evidence="1">
    <location>
        <begin position="388"/>
        <end position="399"/>
    </location>
</feature>
<evidence type="ECO:0000256" key="1">
    <source>
        <dbReference type="SAM" id="MobiDB-lite"/>
    </source>
</evidence>
<feature type="compositionally biased region" description="Polar residues" evidence="1">
    <location>
        <begin position="574"/>
        <end position="593"/>
    </location>
</feature>
<dbReference type="Proteomes" id="UP001175261">
    <property type="component" value="Unassembled WGS sequence"/>
</dbReference>
<feature type="compositionally biased region" description="Polar residues" evidence="1">
    <location>
        <begin position="1"/>
        <end position="20"/>
    </location>
</feature>
<feature type="compositionally biased region" description="Polar residues" evidence="1">
    <location>
        <begin position="255"/>
        <end position="273"/>
    </location>
</feature>
<feature type="compositionally biased region" description="Low complexity" evidence="1">
    <location>
        <begin position="560"/>
        <end position="573"/>
    </location>
</feature>
<name>A0AA39GBX6_SARSR</name>
<feature type="compositionally biased region" description="Polar residues" evidence="1">
    <location>
        <begin position="499"/>
        <end position="510"/>
    </location>
</feature>
<protein>
    <submittedName>
        <fullName evidence="2">Uncharacterized protein</fullName>
    </submittedName>
</protein>
<feature type="region of interest" description="Disordered" evidence="1">
    <location>
        <begin position="165"/>
        <end position="626"/>
    </location>
</feature>
<feature type="compositionally biased region" description="Basic and acidic residues" evidence="1">
    <location>
        <begin position="335"/>
        <end position="348"/>
    </location>
</feature>
<feature type="compositionally biased region" description="Polar residues" evidence="1">
    <location>
        <begin position="419"/>
        <end position="445"/>
    </location>
</feature>
<organism evidence="2 3">
    <name type="scientific">Sarocladium strictum</name>
    <name type="common">Black bundle disease fungus</name>
    <name type="synonym">Acremonium strictum</name>
    <dbReference type="NCBI Taxonomy" id="5046"/>
    <lineage>
        <taxon>Eukaryota</taxon>
        <taxon>Fungi</taxon>
        <taxon>Dikarya</taxon>
        <taxon>Ascomycota</taxon>
        <taxon>Pezizomycotina</taxon>
        <taxon>Sordariomycetes</taxon>
        <taxon>Hypocreomycetidae</taxon>
        <taxon>Hypocreales</taxon>
        <taxon>Sarocladiaceae</taxon>
        <taxon>Sarocladium</taxon>
    </lineage>
</organism>
<evidence type="ECO:0000313" key="3">
    <source>
        <dbReference type="Proteomes" id="UP001175261"/>
    </source>
</evidence>
<comment type="caution">
    <text evidence="2">The sequence shown here is derived from an EMBL/GenBank/DDBJ whole genome shotgun (WGS) entry which is preliminary data.</text>
</comment>
<proteinExistence type="predicted"/>
<feature type="region of interest" description="Disordered" evidence="1">
    <location>
        <begin position="35"/>
        <end position="79"/>
    </location>
</feature>
<accession>A0AA39GBX6</accession>
<keyword evidence="3" id="KW-1185">Reference proteome</keyword>
<feature type="compositionally biased region" description="Polar residues" evidence="1">
    <location>
        <begin position="527"/>
        <end position="552"/>
    </location>
</feature>
<feature type="compositionally biased region" description="Polar residues" evidence="1">
    <location>
        <begin position="349"/>
        <end position="364"/>
    </location>
</feature>
<feature type="compositionally biased region" description="Polar residues" evidence="1">
    <location>
        <begin position="617"/>
        <end position="626"/>
    </location>
</feature>
<evidence type="ECO:0000313" key="2">
    <source>
        <dbReference type="EMBL" id="KAK0383307.1"/>
    </source>
</evidence>
<feature type="compositionally biased region" description="Pro residues" evidence="1">
    <location>
        <begin position="70"/>
        <end position="79"/>
    </location>
</feature>
<feature type="compositionally biased region" description="Polar residues" evidence="1">
    <location>
        <begin position="182"/>
        <end position="193"/>
    </location>
</feature>
<feature type="compositionally biased region" description="Basic residues" evidence="1">
    <location>
        <begin position="224"/>
        <end position="246"/>
    </location>
</feature>
<sequence>MDLPTTTRQQRVSAAQRSSEATVAAANKANNAALAAQRNSEATVAAAERQARIGYSRPKRHSVPAASAVPQPPPPYPPQPYYGFPTRLPLPQDTKMEQARLLTLLRAVHPSSIIDQLCKGLAYFGGIPGAPPPPNGVFPVSENHNGSGALFVNWLSEIFPPIHSPPSGVAPGHPTPGVRAPSNLTRLGASQPQGLERDSSEAMSRLVGPERPDAGPQIDPVVLPKRKRGRPKGSKASKPRKDKGIKKGPNPNRILANNTKDGSTATGAPNTNAPVAGTSVLPGPQSTNPDRRENTASNLTPSGKRRGRPPGSKNKPKPLPLRDSNTPIAQAAPVVHDEDMMNQRHTLPDESSPTTSRSGAQSLPQVHLQVQPGPESQRMPQSQQFLGTLPAPALTPHPAVGADSGATPQALASRKRKQPNNTEDPGSHSNGSLHAPQQASMSGADSQGHADPAQPSKRRRASNGVGGPDLPVESSEIQSPGTSAPGVAVTVNPGDIMGSSGSVTPGSNFESSVQASQAKQSGSGQQRMQQTSAQIQKPQFQIRQAQNRSPAASHSIPRPAQTSLASSQQSTRQPSGYGNPSQQRPAQVPQSWQRAMVGPQQAANPDAQPVAQHPRYNVQSKDTQRR</sequence>
<gene>
    <name evidence="2" type="ORF">NLU13_9220</name>
</gene>
<dbReference type="EMBL" id="JAPDFR010000009">
    <property type="protein sequence ID" value="KAK0383307.1"/>
    <property type="molecule type" value="Genomic_DNA"/>
</dbReference>
<dbReference type="AlphaFoldDB" id="A0AA39GBX6"/>
<reference evidence="2" key="1">
    <citation type="submission" date="2022-10" db="EMBL/GenBank/DDBJ databases">
        <title>Determination and structural analysis of whole genome sequence of Sarocladium strictum F4-1.</title>
        <authorList>
            <person name="Hu L."/>
            <person name="Jiang Y."/>
        </authorList>
    </citation>
    <scope>NUCLEOTIDE SEQUENCE</scope>
    <source>
        <strain evidence="2">F4-1</strain>
    </source>
</reference>
<feature type="region of interest" description="Disordered" evidence="1">
    <location>
        <begin position="1"/>
        <end position="23"/>
    </location>
</feature>
<feature type="compositionally biased region" description="Low complexity" evidence="1">
    <location>
        <begin position="511"/>
        <end position="526"/>
    </location>
</feature>